<feature type="transmembrane region" description="Helical" evidence="5">
    <location>
        <begin position="245"/>
        <end position="264"/>
    </location>
</feature>
<evidence type="ECO:0000256" key="2">
    <source>
        <dbReference type="ARBA" id="ARBA00022692"/>
    </source>
</evidence>
<evidence type="ECO:0000256" key="4">
    <source>
        <dbReference type="ARBA" id="ARBA00023136"/>
    </source>
</evidence>
<keyword evidence="3 5" id="KW-1133">Transmembrane helix</keyword>
<name>A0A2H0KER9_9BACT</name>
<evidence type="ECO:0000256" key="5">
    <source>
        <dbReference type="SAM" id="Phobius"/>
    </source>
</evidence>
<dbReference type="EMBL" id="PCVI01000066">
    <property type="protein sequence ID" value="PIQ69717.1"/>
    <property type="molecule type" value="Genomic_DNA"/>
</dbReference>
<feature type="transmembrane region" description="Helical" evidence="5">
    <location>
        <begin position="200"/>
        <end position="233"/>
    </location>
</feature>
<comment type="caution">
    <text evidence="7">The sequence shown here is derived from an EMBL/GenBank/DDBJ whole genome shotgun (WGS) entry which is preliminary data.</text>
</comment>
<gene>
    <name evidence="7" type="ORF">COV89_04335</name>
</gene>
<dbReference type="PANTHER" id="PTHR37422:SF13">
    <property type="entry name" value="LIPOPOLYSACCHARIDE BIOSYNTHESIS PROTEIN PA4999-RELATED"/>
    <property type="match status" value="1"/>
</dbReference>
<organism evidence="7 8">
    <name type="scientific">Candidatus Shapirobacteria bacterium CG11_big_fil_rev_8_21_14_0_20_40_12</name>
    <dbReference type="NCBI Taxonomy" id="1974889"/>
    <lineage>
        <taxon>Bacteria</taxon>
        <taxon>Candidatus Shapironibacteriota</taxon>
    </lineage>
</organism>
<evidence type="ECO:0000256" key="3">
    <source>
        <dbReference type="ARBA" id="ARBA00022989"/>
    </source>
</evidence>
<dbReference type="AlphaFoldDB" id="A0A2H0KER9"/>
<reference evidence="7 8" key="1">
    <citation type="submission" date="2017-09" db="EMBL/GenBank/DDBJ databases">
        <title>Depth-based differentiation of microbial function through sediment-hosted aquifers and enrichment of novel symbionts in the deep terrestrial subsurface.</title>
        <authorList>
            <person name="Probst A.J."/>
            <person name="Ladd B."/>
            <person name="Jarett J.K."/>
            <person name="Geller-Mcgrath D.E."/>
            <person name="Sieber C.M."/>
            <person name="Emerson J.B."/>
            <person name="Anantharaman K."/>
            <person name="Thomas B.C."/>
            <person name="Malmstrom R."/>
            <person name="Stieglmeier M."/>
            <person name="Klingl A."/>
            <person name="Woyke T."/>
            <person name="Ryan C.M."/>
            <person name="Banfield J.F."/>
        </authorList>
    </citation>
    <scope>NUCLEOTIDE SEQUENCE [LARGE SCALE GENOMIC DNA]</scope>
    <source>
        <strain evidence="7">CG11_big_fil_rev_8_21_14_0_20_40_12</strain>
    </source>
</reference>
<evidence type="ECO:0000313" key="7">
    <source>
        <dbReference type="EMBL" id="PIQ69717.1"/>
    </source>
</evidence>
<dbReference type="InterPro" id="IPR051533">
    <property type="entry name" value="WaaL-like"/>
</dbReference>
<comment type="subcellular location">
    <subcellularLocation>
        <location evidence="1">Membrane</location>
        <topology evidence="1">Multi-pass membrane protein</topology>
    </subcellularLocation>
</comment>
<dbReference type="GO" id="GO:0016020">
    <property type="term" value="C:membrane"/>
    <property type="evidence" value="ECO:0007669"/>
    <property type="project" value="UniProtKB-SubCell"/>
</dbReference>
<feature type="transmembrane region" description="Helical" evidence="5">
    <location>
        <begin position="170"/>
        <end position="188"/>
    </location>
</feature>
<evidence type="ECO:0000256" key="1">
    <source>
        <dbReference type="ARBA" id="ARBA00004141"/>
    </source>
</evidence>
<feature type="domain" description="O-antigen ligase-related" evidence="6">
    <location>
        <begin position="199"/>
        <end position="335"/>
    </location>
</feature>
<dbReference type="PANTHER" id="PTHR37422">
    <property type="entry name" value="TEICHURONIC ACID BIOSYNTHESIS PROTEIN TUAE"/>
    <property type="match status" value="1"/>
</dbReference>
<sequence length="401" mass="46101">MVLPLQIGRHFWPFFAYIFGLRVDYLAPTVYLQDILILFLFFTGYKKLLIELKQKKTLFLILILLGLISANLFIAGSFFVSIFSWLRIGEFVFLGLIIRRNSQTVLKILPKIVPFWIMGEFLIGLLQIIKQSSLGGIFWYLGERSFNIFTPGIAKASVLGNVFLRPYGTFSHPNSLAGFILVGLIFIFTQKNLFWMDKIALLCGLFLLILCFSRTVWLAVLFLSLIYIIWRIIDKQRIKLFEFSYYFMAGAGLIIVFLFTKSVIETASFENRRILAVFALVLIKKYPFLGVGANNFLISLSRSGLSWPVVSFLQPVHNVFLLTGAETGLIGLFIFTIFLLLTIRKILQFHPPNRRIKFQISIALLAIIFTGLFDHYWLTLIQNQLLFVLVLGLAWSERVVE</sequence>
<evidence type="ECO:0000259" key="6">
    <source>
        <dbReference type="Pfam" id="PF04932"/>
    </source>
</evidence>
<accession>A0A2H0KER9</accession>
<dbReference type="Pfam" id="PF04932">
    <property type="entry name" value="Wzy_C"/>
    <property type="match status" value="1"/>
</dbReference>
<keyword evidence="4 5" id="KW-0472">Membrane</keyword>
<proteinExistence type="predicted"/>
<protein>
    <recommendedName>
        <fullName evidence="6">O-antigen ligase-related domain-containing protein</fullName>
    </recommendedName>
</protein>
<dbReference type="InterPro" id="IPR007016">
    <property type="entry name" value="O-antigen_ligase-rel_domated"/>
</dbReference>
<feature type="transmembrane region" description="Helical" evidence="5">
    <location>
        <begin position="355"/>
        <end position="373"/>
    </location>
</feature>
<keyword evidence="2 5" id="KW-0812">Transmembrane</keyword>
<feature type="transmembrane region" description="Helical" evidence="5">
    <location>
        <begin position="276"/>
        <end position="299"/>
    </location>
</feature>
<feature type="transmembrane region" description="Helical" evidence="5">
    <location>
        <begin position="319"/>
        <end position="343"/>
    </location>
</feature>
<feature type="transmembrane region" description="Helical" evidence="5">
    <location>
        <begin position="57"/>
        <end position="88"/>
    </location>
</feature>
<evidence type="ECO:0000313" key="8">
    <source>
        <dbReference type="Proteomes" id="UP000231371"/>
    </source>
</evidence>
<feature type="transmembrane region" description="Helical" evidence="5">
    <location>
        <begin position="25"/>
        <end position="45"/>
    </location>
</feature>
<dbReference type="Proteomes" id="UP000231371">
    <property type="component" value="Unassembled WGS sequence"/>
</dbReference>